<organism evidence="5 6">
    <name type="scientific">Bradyrhizobium elkanii</name>
    <dbReference type="NCBI Taxonomy" id="29448"/>
    <lineage>
        <taxon>Bacteria</taxon>
        <taxon>Pseudomonadati</taxon>
        <taxon>Pseudomonadota</taxon>
        <taxon>Alphaproteobacteria</taxon>
        <taxon>Hyphomicrobiales</taxon>
        <taxon>Nitrobacteraceae</taxon>
        <taxon>Bradyrhizobium</taxon>
    </lineage>
</organism>
<feature type="compositionally biased region" description="Low complexity" evidence="3">
    <location>
        <begin position="52"/>
        <end position="61"/>
    </location>
</feature>
<reference evidence="5 6" key="1">
    <citation type="submission" date="2019-05" db="EMBL/GenBank/DDBJ databases">
        <title>Draft Genome of Bradyrhizobium elkanii strain SEMIA 938, Used in Commercial Inoculants for Lupinus spp. in Brazil.</title>
        <authorList>
            <person name="Hungria M."/>
            <person name="Delamuta J.R.M."/>
            <person name="Ribeiro R.A."/>
            <person name="Nogueira M.A."/>
        </authorList>
    </citation>
    <scope>NUCLEOTIDE SEQUENCE [LARGE SCALE GENOMIC DNA]</scope>
    <source>
        <strain evidence="5 6">Semia 938</strain>
    </source>
</reference>
<dbReference type="RefSeq" id="WP_137479399.1">
    <property type="nucleotide sequence ID" value="NZ_SZZP01000010.1"/>
</dbReference>
<evidence type="ECO:0000256" key="1">
    <source>
        <dbReference type="ARBA" id="ARBA00022690"/>
    </source>
</evidence>
<proteinExistence type="predicted"/>
<feature type="domain" description="Proteinase inhibitor I42 chagasin" evidence="4">
    <location>
        <begin position="17"/>
        <end position="102"/>
    </location>
</feature>
<accession>A0A4U6RZP6</accession>
<dbReference type="AlphaFoldDB" id="A0A4U6RZP6"/>
<evidence type="ECO:0000313" key="6">
    <source>
        <dbReference type="Proteomes" id="UP000305095"/>
    </source>
</evidence>
<dbReference type="Pfam" id="PF09394">
    <property type="entry name" value="Inhibitor_I42"/>
    <property type="match status" value="1"/>
</dbReference>
<comment type="caution">
    <text evidence="5">The sequence shown here is derived from an EMBL/GenBank/DDBJ whole genome shotgun (WGS) entry which is preliminary data.</text>
</comment>
<gene>
    <name evidence="5" type="ORF">FDV58_17840</name>
</gene>
<feature type="region of interest" description="Disordered" evidence="3">
    <location>
        <begin position="36"/>
        <end position="61"/>
    </location>
</feature>
<protein>
    <recommendedName>
        <fullName evidence="4">Proteinase inhibitor I42 chagasin domain-containing protein</fullName>
    </recommendedName>
</protein>
<dbReference type="GO" id="GO:0004869">
    <property type="term" value="F:cysteine-type endopeptidase inhibitor activity"/>
    <property type="evidence" value="ECO:0007669"/>
    <property type="project" value="UniProtKB-KW"/>
</dbReference>
<dbReference type="InterPro" id="IPR018990">
    <property type="entry name" value="Prot_inh_I42_chagasin"/>
</dbReference>
<keyword evidence="1" id="KW-0646">Protease inhibitor</keyword>
<keyword evidence="2" id="KW-0789">Thiol protease inhibitor</keyword>
<feature type="compositionally biased region" description="Basic and acidic residues" evidence="3">
    <location>
        <begin position="39"/>
        <end position="51"/>
    </location>
</feature>
<dbReference type="Gene3D" id="2.60.40.2020">
    <property type="match status" value="1"/>
</dbReference>
<evidence type="ECO:0000256" key="2">
    <source>
        <dbReference type="ARBA" id="ARBA00022704"/>
    </source>
</evidence>
<dbReference type="EMBL" id="SZZP01000010">
    <property type="protein sequence ID" value="TKV80111.1"/>
    <property type="molecule type" value="Genomic_DNA"/>
</dbReference>
<name>A0A4U6RZP6_BRAEL</name>
<evidence type="ECO:0000259" key="4">
    <source>
        <dbReference type="Pfam" id="PF09394"/>
    </source>
</evidence>
<evidence type="ECO:0000313" key="5">
    <source>
        <dbReference type="EMBL" id="TKV80111.1"/>
    </source>
</evidence>
<evidence type="ECO:0000256" key="3">
    <source>
        <dbReference type="SAM" id="MobiDB-lite"/>
    </source>
</evidence>
<sequence>MAEQHFSSVDNNKKVAVRVGDDVIISLPQNTTTGFKWDPLSHTDHLTHEGTDSAPAGTTTPGASGAAVTFRYKVMKPGAAAVVLKLWRGFEPDAGVYKFTLTLDASN</sequence>
<dbReference type="Proteomes" id="UP000305095">
    <property type="component" value="Unassembled WGS sequence"/>
</dbReference>
<dbReference type="SUPFAM" id="SSF141066">
    <property type="entry name" value="ICP-like"/>
    <property type="match status" value="1"/>
</dbReference>
<dbReference type="InterPro" id="IPR036331">
    <property type="entry name" value="Chagasin-like_sf"/>
</dbReference>